<dbReference type="EMBL" id="JACGWZ010000001">
    <property type="protein sequence ID" value="MBA8824010.1"/>
    <property type="molecule type" value="Genomic_DNA"/>
</dbReference>
<feature type="transmembrane region" description="Helical" evidence="1">
    <location>
        <begin position="41"/>
        <end position="59"/>
    </location>
</feature>
<keyword evidence="1" id="KW-1133">Transmembrane helix</keyword>
<dbReference type="PROSITE" id="PS50887">
    <property type="entry name" value="GGDEF"/>
    <property type="match status" value="1"/>
</dbReference>
<dbReference type="Proteomes" id="UP000569329">
    <property type="component" value="Unassembled WGS sequence"/>
</dbReference>
<feature type="transmembrane region" description="Helical" evidence="1">
    <location>
        <begin position="238"/>
        <end position="255"/>
    </location>
</feature>
<feature type="transmembrane region" description="Helical" evidence="1">
    <location>
        <begin position="297"/>
        <end position="315"/>
    </location>
</feature>
<accession>A0A839DSS9</accession>
<organism evidence="3 4">
    <name type="scientific">Halosaccharopolyspora lacisalsi</name>
    <dbReference type="NCBI Taxonomy" id="1000566"/>
    <lineage>
        <taxon>Bacteria</taxon>
        <taxon>Bacillati</taxon>
        <taxon>Actinomycetota</taxon>
        <taxon>Actinomycetes</taxon>
        <taxon>Pseudonocardiales</taxon>
        <taxon>Pseudonocardiaceae</taxon>
        <taxon>Halosaccharopolyspora</taxon>
    </lineage>
</organism>
<feature type="transmembrane region" description="Helical" evidence="1">
    <location>
        <begin position="7"/>
        <end position="29"/>
    </location>
</feature>
<keyword evidence="4" id="KW-1185">Reference proteome</keyword>
<dbReference type="AlphaFoldDB" id="A0A839DSS9"/>
<gene>
    <name evidence="3" type="ORF">FHX42_001339</name>
</gene>
<proteinExistence type="predicted"/>
<dbReference type="PANTHER" id="PTHR46663:SF2">
    <property type="entry name" value="GGDEF DOMAIN-CONTAINING PROTEIN"/>
    <property type="match status" value="1"/>
</dbReference>
<dbReference type="SUPFAM" id="SSF55073">
    <property type="entry name" value="Nucleotide cyclase"/>
    <property type="match status" value="1"/>
</dbReference>
<evidence type="ECO:0000259" key="2">
    <source>
        <dbReference type="PROSITE" id="PS50887"/>
    </source>
</evidence>
<keyword evidence="1" id="KW-0812">Transmembrane</keyword>
<dbReference type="InterPro" id="IPR052163">
    <property type="entry name" value="DGC-Regulatory_Protein"/>
</dbReference>
<dbReference type="NCBIfam" id="TIGR00254">
    <property type="entry name" value="GGDEF"/>
    <property type="match status" value="1"/>
</dbReference>
<feature type="transmembrane region" description="Helical" evidence="1">
    <location>
        <begin position="137"/>
        <end position="155"/>
    </location>
</feature>
<dbReference type="Pfam" id="PF00990">
    <property type="entry name" value="GGDEF"/>
    <property type="match status" value="1"/>
</dbReference>
<feature type="transmembrane region" description="Helical" evidence="1">
    <location>
        <begin position="71"/>
        <end position="88"/>
    </location>
</feature>
<dbReference type="PANTHER" id="PTHR46663">
    <property type="entry name" value="DIGUANYLATE CYCLASE DGCT-RELATED"/>
    <property type="match status" value="1"/>
</dbReference>
<dbReference type="InterPro" id="IPR000160">
    <property type="entry name" value="GGDEF_dom"/>
</dbReference>
<sequence length="491" mass="53169">MTGKQPWFFVAVSVAVVDLAVIVLVLSGSMGPEVSPLTADLTGVVGTLAAAAAFAWTGWYQAGDERRWRWLMVLALAWWVAGHAMWTWYRSIDPKTFPNVANALYLGLPVFAFFALRTMVRKDRGEATEQGAAPRRGVVMLDGFIVAGSSLALSWEITVDAVRRADDVRVGRLLMVTTYTVADLVLIVIAILFAITLHSMLRFPLAWLVAGLIAIGFSDVVYIYTISTATSAPHVADVGYMSGPIMLLLAALAPNRRFSQRGPRISLLFLPYVPLAAVCAFTVFTTVSTGVPEVSDVYGLVGVVALVVVRQVVTLRQLNAAQQQLTYQATHDPLTGVSNRAHLLFHLDRALAQVQQQPRSLGLLYADLDNFKEINDTLGHEAGDTVLRVVAARLGARIRGADTLARMGGDEFVILLNPVDADPYGFGQRIRSAFHEPVQVGDIPCAVSASIGYVGLNTSDTPDQALVRADEAMYRAKHAGRNGITINVQLP</sequence>
<feature type="transmembrane region" description="Helical" evidence="1">
    <location>
        <begin position="205"/>
        <end position="226"/>
    </location>
</feature>
<protein>
    <submittedName>
        <fullName evidence="3">Diguanylate cyclase (GGDEF)-like protein</fullName>
    </submittedName>
</protein>
<feature type="transmembrane region" description="Helical" evidence="1">
    <location>
        <begin position="175"/>
        <end position="198"/>
    </location>
</feature>
<dbReference type="SMART" id="SM00267">
    <property type="entry name" value="GGDEF"/>
    <property type="match status" value="1"/>
</dbReference>
<feature type="domain" description="GGDEF" evidence="2">
    <location>
        <begin position="359"/>
        <end position="489"/>
    </location>
</feature>
<comment type="caution">
    <text evidence="3">The sequence shown here is derived from an EMBL/GenBank/DDBJ whole genome shotgun (WGS) entry which is preliminary data.</text>
</comment>
<reference evidence="3 4" key="1">
    <citation type="submission" date="2020-07" db="EMBL/GenBank/DDBJ databases">
        <title>Sequencing the genomes of 1000 actinobacteria strains.</title>
        <authorList>
            <person name="Klenk H.-P."/>
        </authorList>
    </citation>
    <scope>NUCLEOTIDE SEQUENCE [LARGE SCALE GENOMIC DNA]</scope>
    <source>
        <strain evidence="3 4">DSM 45975</strain>
    </source>
</reference>
<dbReference type="InterPro" id="IPR043128">
    <property type="entry name" value="Rev_trsase/Diguanyl_cyclase"/>
</dbReference>
<evidence type="ECO:0000313" key="4">
    <source>
        <dbReference type="Proteomes" id="UP000569329"/>
    </source>
</evidence>
<feature type="transmembrane region" description="Helical" evidence="1">
    <location>
        <begin position="100"/>
        <end position="116"/>
    </location>
</feature>
<keyword evidence="1" id="KW-0472">Membrane</keyword>
<dbReference type="CDD" id="cd01949">
    <property type="entry name" value="GGDEF"/>
    <property type="match status" value="1"/>
</dbReference>
<dbReference type="Gene3D" id="3.30.70.270">
    <property type="match status" value="1"/>
</dbReference>
<dbReference type="FunFam" id="3.30.70.270:FF:000001">
    <property type="entry name" value="Diguanylate cyclase domain protein"/>
    <property type="match status" value="1"/>
</dbReference>
<evidence type="ECO:0000256" key="1">
    <source>
        <dbReference type="SAM" id="Phobius"/>
    </source>
</evidence>
<dbReference type="InterPro" id="IPR029787">
    <property type="entry name" value="Nucleotide_cyclase"/>
</dbReference>
<evidence type="ECO:0000313" key="3">
    <source>
        <dbReference type="EMBL" id="MBA8824010.1"/>
    </source>
</evidence>
<dbReference type="RefSeq" id="WP_220479566.1">
    <property type="nucleotide sequence ID" value="NZ_JACGWZ010000001.1"/>
</dbReference>
<feature type="transmembrane region" description="Helical" evidence="1">
    <location>
        <begin position="267"/>
        <end position="291"/>
    </location>
</feature>
<name>A0A839DSS9_9PSEU</name>